<evidence type="ECO:0000256" key="3">
    <source>
        <dbReference type="ARBA" id="ARBA00022801"/>
    </source>
</evidence>
<dbReference type="InterPro" id="IPR019826">
    <property type="entry name" value="Carboxylesterase_B_AS"/>
</dbReference>
<dbReference type="GO" id="GO:0052689">
    <property type="term" value="F:carboxylic ester hydrolase activity"/>
    <property type="evidence" value="ECO:0007669"/>
    <property type="project" value="UniProtKB-KW"/>
</dbReference>
<dbReference type="Pfam" id="PF00135">
    <property type="entry name" value="COesterase"/>
    <property type="match status" value="1"/>
</dbReference>
<evidence type="ECO:0000256" key="6">
    <source>
        <dbReference type="SAM" id="Coils"/>
    </source>
</evidence>
<reference evidence="9" key="1">
    <citation type="submission" date="2022-05" db="EMBL/GenBank/DDBJ databases">
        <authorList>
            <person name="Okamura Y."/>
        </authorList>
    </citation>
    <scope>NUCLEOTIDE SEQUENCE</scope>
</reference>
<accession>A0A9P0XF53</accession>
<dbReference type="Gene3D" id="3.40.50.1820">
    <property type="entry name" value="alpha/beta hydrolase"/>
    <property type="match status" value="1"/>
</dbReference>
<evidence type="ECO:0000256" key="1">
    <source>
        <dbReference type="ARBA" id="ARBA00005964"/>
    </source>
</evidence>
<name>A0A9P0XF53_PIEBR</name>
<keyword evidence="4" id="KW-1015">Disulfide bond</keyword>
<dbReference type="InterPro" id="IPR029058">
    <property type="entry name" value="AB_hydrolase_fold"/>
</dbReference>
<sequence length="728" mass="79991">MNTIDIVNEFLDDLRLVTKSVFVKVLPSGGRMVDTPTVRVEQGQLQGKLVNGPSGKGFYSFQGIPYAAPPLGSLRFKAPQPPQPWDGVRDATAEGNVSAQIDQILCTPYTGDENCLFLNVYTPNLDGEFLPVMVYIHGGAFLFGSGNSSLYGPDYLVEKDVVVVTVNYRCGALGFLSLNTPEVPGNAGLKDVIQALRWVKQNIKNFGGNSGNITVFGESAGGAITSILAASPLSKGLISKVIAQSGTALCSWSIQIDPIMNAKKLAKELGCGSTDLGDILEFLLTTPVKDIVEANTNLDPVSGLFQKGHVMFSPVVETEFPGVESVMTQSFLDSITSGKVAKIPIMVGTTTLECITEKVDVPIYLANQLNVTNPADVKTIEGKVKELYFKDSEGLQESSLLVSDLLINYGAHRLVTNLAKVSDQPIYFYKFDYVGEMNLSNSLPTSLGVKHAGHLDELGYLFKTDLLKDVKPTPQDLTIRERMVRVWTNFAKSGNPTSEDNFYLAVTWKPVTKDNLYYLNIDSELSVGTNPDKDRMILWDDIYAKYYKPRQQFVNEIQATADVVDSTPVIVQETVIQTIVNNEPAKNVVVVEETKTNLADFEKKVEEIKSAMDDALAQNGTETINIVQEEIKENSLSKLIENSEGEEIRSVREIVTIYKETQSNGVDEHKLNGNADKKPRPSNEIKMVQNSNTDPKDVIRANDPPEDDLPKNIGVNKFVNFFESLGKK</sequence>
<feature type="domain" description="Carboxylesterase type B" evidence="8">
    <location>
        <begin position="35"/>
        <end position="537"/>
    </location>
</feature>
<evidence type="ECO:0000313" key="9">
    <source>
        <dbReference type="EMBL" id="CAH4036277.1"/>
    </source>
</evidence>
<evidence type="ECO:0000256" key="4">
    <source>
        <dbReference type="ARBA" id="ARBA00023157"/>
    </source>
</evidence>
<dbReference type="AlphaFoldDB" id="A0A9P0XF53"/>
<feature type="region of interest" description="Disordered" evidence="7">
    <location>
        <begin position="665"/>
        <end position="711"/>
    </location>
</feature>
<feature type="compositionally biased region" description="Basic and acidic residues" evidence="7">
    <location>
        <begin position="666"/>
        <end position="683"/>
    </location>
</feature>
<feature type="coiled-coil region" evidence="6">
    <location>
        <begin position="591"/>
        <end position="618"/>
    </location>
</feature>
<comment type="caution">
    <text evidence="9">The sequence shown here is derived from an EMBL/GenBank/DDBJ whole genome shotgun (WGS) entry which is preliminary data.</text>
</comment>
<protein>
    <recommendedName>
        <fullName evidence="8">Carboxylesterase type B domain-containing protein</fullName>
    </recommendedName>
</protein>
<organism evidence="9 10">
    <name type="scientific">Pieris brassicae</name>
    <name type="common">White butterfly</name>
    <name type="synonym">Large white butterfly</name>
    <dbReference type="NCBI Taxonomy" id="7116"/>
    <lineage>
        <taxon>Eukaryota</taxon>
        <taxon>Metazoa</taxon>
        <taxon>Ecdysozoa</taxon>
        <taxon>Arthropoda</taxon>
        <taxon>Hexapoda</taxon>
        <taxon>Insecta</taxon>
        <taxon>Pterygota</taxon>
        <taxon>Neoptera</taxon>
        <taxon>Endopterygota</taxon>
        <taxon>Lepidoptera</taxon>
        <taxon>Glossata</taxon>
        <taxon>Ditrysia</taxon>
        <taxon>Papilionoidea</taxon>
        <taxon>Pieridae</taxon>
        <taxon>Pierinae</taxon>
        <taxon>Pieris</taxon>
    </lineage>
</organism>
<proteinExistence type="inferred from homology"/>
<dbReference type="PANTHER" id="PTHR43142">
    <property type="entry name" value="CARBOXYLIC ESTER HYDROLASE"/>
    <property type="match status" value="1"/>
</dbReference>
<keyword evidence="3" id="KW-0378">Hydrolase</keyword>
<comment type="similarity">
    <text evidence="1">Belongs to the type-B carboxylesterase/lipase family.</text>
</comment>
<keyword evidence="2" id="KW-0719">Serine esterase</keyword>
<evidence type="ECO:0000256" key="2">
    <source>
        <dbReference type="ARBA" id="ARBA00022487"/>
    </source>
</evidence>
<evidence type="ECO:0000256" key="5">
    <source>
        <dbReference type="ARBA" id="ARBA00023180"/>
    </source>
</evidence>
<evidence type="ECO:0000259" key="8">
    <source>
        <dbReference type="Pfam" id="PF00135"/>
    </source>
</evidence>
<dbReference type="EMBL" id="CALOZG010000066">
    <property type="protein sequence ID" value="CAH4036277.1"/>
    <property type="molecule type" value="Genomic_DNA"/>
</dbReference>
<keyword evidence="10" id="KW-1185">Reference proteome</keyword>
<dbReference type="SUPFAM" id="SSF53474">
    <property type="entry name" value="alpha/beta-Hydrolases"/>
    <property type="match status" value="1"/>
</dbReference>
<dbReference type="Proteomes" id="UP001152562">
    <property type="component" value="Unassembled WGS sequence"/>
</dbReference>
<evidence type="ECO:0000313" key="10">
    <source>
        <dbReference type="Proteomes" id="UP001152562"/>
    </source>
</evidence>
<dbReference type="PROSITE" id="PS00122">
    <property type="entry name" value="CARBOXYLESTERASE_B_1"/>
    <property type="match status" value="1"/>
</dbReference>
<keyword evidence="5" id="KW-0325">Glycoprotein</keyword>
<dbReference type="InterPro" id="IPR002018">
    <property type="entry name" value="CarbesteraseB"/>
</dbReference>
<dbReference type="PANTHER" id="PTHR43142:SF1">
    <property type="entry name" value="CARBOXYLIC ESTER HYDROLASE"/>
    <property type="match status" value="1"/>
</dbReference>
<gene>
    <name evidence="9" type="ORF">PIBRA_LOCUS12092</name>
</gene>
<keyword evidence="6" id="KW-0175">Coiled coil</keyword>
<evidence type="ECO:0000256" key="7">
    <source>
        <dbReference type="SAM" id="MobiDB-lite"/>
    </source>
</evidence>